<evidence type="ECO:0000259" key="8">
    <source>
        <dbReference type="PROSITE" id="PS50850"/>
    </source>
</evidence>
<dbReference type="InterPro" id="IPR050171">
    <property type="entry name" value="MFS_Transporters"/>
</dbReference>
<dbReference type="STRING" id="33888.A6122_2062"/>
<organism evidence="9 10">
    <name type="scientific">Rathayibacter tritici</name>
    <dbReference type="NCBI Taxonomy" id="33888"/>
    <lineage>
        <taxon>Bacteria</taxon>
        <taxon>Bacillati</taxon>
        <taxon>Actinomycetota</taxon>
        <taxon>Actinomycetes</taxon>
        <taxon>Micrococcales</taxon>
        <taxon>Microbacteriaceae</taxon>
        <taxon>Rathayibacter</taxon>
    </lineage>
</organism>
<comment type="subcellular location">
    <subcellularLocation>
        <location evidence="1">Cell membrane</location>
        <topology evidence="1">Multi-pass membrane protein</topology>
    </subcellularLocation>
</comment>
<feature type="transmembrane region" description="Helical" evidence="7">
    <location>
        <begin position="285"/>
        <end position="305"/>
    </location>
</feature>
<dbReference type="Proteomes" id="UP000077071">
    <property type="component" value="Chromosome"/>
</dbReference>
<evidence type="ECO:0000256" key="6">
    <source>
        <dbReference type="ARBA" id="ARBA00023136"/>
    </source>
</evidence>
<dbReference type="Pfam" id="PF07690">
    <property type="entry name" value="MFS_1"/>
    <property type="match status" value="1"/>
</dbReference>
<keyword evidence="5 7" id="KW-1133">Transmembrane helix</keyword>
<feature type="transmembrane region" description="Helical" evidence="7">
    <location>
        <begin position="59"/>
        <end position="80"/>
    </location>
</feature>
<evidence type="ECO:0000313" key="10">
    <source>
        <dbReference type="Proteomes" id="UP000077071"/>
    </source>
</evidence>
<keyword evidence="3" id="KW-1003">Cell membrane</keyword>
<dbReference type="GO" id="GO:0005886">
    <property type="term" value="C:plasma membrane"/>
    <property type="evidence" value="ECO:0007669"/>
    <property type="project" value="UniProtKB-SubCell"/>
</dbReference>
<dbReference type="PATRIC" id="fig|33888.3.peg.2285"/>
<evidence type="ECO:0000256" key="1">
    <source>
        <dbReference type="ARBA" id="ARBA00004651"/>
    </source>
</evidence>
<dbReference type="EMBL" id="CP015515">
    <property type="protein sequence ID" value="AND17186.1"/>
    <property type="molecule type" value="Genomic_DNA"/>
</dbReference>
<feature type="transmembrane region" description="Helical" evidence="7">
    <location>
        <begin position="219"/>
        <end position="246"/>
    </location>
</feature>
<reference evidence="9 10" key="1">
    <citation type="submission" date="2016-05" db="EMBL/GenBank/DDBJ databases">
        <title>Complete genome sequence of Rathayibacter tritici NCPPB 1953.</title>
        <authorList>
            <person name="Park J."/>
            <person name="Lee H.-H."/>
            <person name="Lee S.-W."/>
            <person name="Seo Y.-S."/>
        </authorList>
    </citation>
    <scope>NUCLEOTIDE SEQUENCE [LARGE SCALE GENOMIC DNA]</scope>
    <source>
        <strain evidence="9 10">NCPPB 1953</strain>
    </source>
</reference>
<dbReference type="GO" id="GO:0022857">
    <property type="term" value="F:transmembrane transporter activity"/>
    <property type="evidence" value="ECO:0007669"/>
    <property type="project" value="InterPro"/>
</dbReference>
<keyword evidence="4 7" id="KW-0812">Transmembrane</keyword>
<dbReference type="InterPro" id="IPR020846">
    <property type="entry name" value="MFS_dom"/>
</dbReference>
<feature type="transmembrane region" description="Helical" evidence="7">
    <location>
        <begin position="355"/>
        <end position="375"/>
    </location>
</feature>
<accession>A0A160KTQ2</accession>
<feature type="domain" description="Major facilitator superfamily (MFS) profile" evidence="8">
    <location>
        <begin position="1"/>
        <end position="201"/>
    </location>
</feature>
<name>A0A160KTQ2_9MICO</name>
<evidence type="ECO:0000256" key="7">
    <source>
        <dbReference type="SAM" id="Phobius"/>
    </source>
</evidence>
<dbReference type="InterPro" id="IPR011701">
    <property type="entry name" value="MFS"/>
</dbReference>
<evidence type="ECO:0000256" key="5">
    <source>
        <dbReference type="ARBA" id="ARBA00022989"/>
    </source>
</evidence>
<dbReference type="AlphaFoldDB" id="A0A160KTQ2"/>
<feature type="transmembrane region" description="Helical" evidence="7">
    <location>
        <begin position="100"/>
        <end position="121"/>
    </location>
</feature>
<dbReference type="PANTHER" id="PTHR23517:SF2">
    <property type="entry name" value="MULTIDRUG RESISTANCE PROTEIN MDTH"/>
    <property type="match status" value="1"/>
</dbReference>
<proteinExistence type="predicted"/>
<sequence length="418" mass="42388">MANIFLRLRGSWALVAKSSGSVRLLSVSTFVHAIGLGIFITGSAVFFTRYSGLAATQVGVGLSLAGLVGFFASVPVGLAADRLGAKQVVAGCAFVSAALYLAYMFVHSFIVFLVVVALLAITERGSQGARQAMVGQIVPEASRVSTRAFLAVLFNIGASIGALVAGIVIQVDSAPVYVILVGGNAVALATVGTLTMLIRGGSAPAVFEKRRFGGALKDLPFLAVTGLQGVLSIHASIFAVGLPLWIFTATSAPRGIIGLLAVTNTVLCVLLQVRLSRGSETISGAARSASLAGVALLAACCAFAVSEGLGSAPASVALVVGVAALTLGELWASASGWGMAFALAPERAQGEYQSVFALGATAQDTVGPILMTAFVLTAGPVGWLVVGLIAVLSGALLRPVGLFAERSMAGVHDVDRTT</sequence>
<evidence type="ECO:0000256" key="3">
    <source>
        <dbReference type="ARBA" id="ARBA00022475"/>
    </source>
</evidence>
<dbReference type="SUPFAM" id="SSF103473">
    <property type="entry name" value="MFS general substrate transporter"/>
    <property type="match status" value="1"/>
</dbReference>
<dbReference type="KEGG" id="rtn:A6122_2062"/>
<feature type="transmembrane region" description="Helical" evidence="7">
    <location>
        <begin position="252"/>
        <end position="273"/>
    </location>
</feature>
<protein>
    <submittedName>
        <fullName evidence="9">MFS transporter</fullName>
    </submittedName>
</protein>
<evidence type="ECO:0000313" key="9">
    <source>
        <dbReference type="EMBL" id="AND17186.1"/>
    </source>
</evidence>
<feature type="transmembrane region" description="Helical" evidence="7">
    <location>
        <begin position="317"/>
        <end position="343"/>
    </location>
</feature>
<dbReference type="PANTHER" id="PTHR23517">
    <property type="entry name" value="RESISTANCE PROTEIN MDTM, PUTATIVE-RELATED-RELATED"/>
    <property type="match status" value="1"/>
</dbReference>
<keyword evidence="6 7" id="KW-0472">Membrane</keyword>
<feature type="transmembrane region" description="Helical" evidence="7">
    <location>
        <begin position="175"/>
        <end position="198"/>
    </location>
</feature>
<dbReference type="InterPro" id="IPR036259">
    <property type="entry name" value="MFS_trans_sf"/>
</dbReference>
<feature type="transmembrane region" description="Helical" evidence="7">
    <location>
        <begin position="381"/>
        <end position="400"/>
    </location>
</feature>
<dbReference type="PROSITE" id="PS50850">
    <property type="entry name" value="MFS"/>
    <property type="match status" value="1"/>
</dbReference>
<feature type="transmembrane region" description="Helical" evidence="7">
    <location>
        <begin position="148"/>
        <end position="169"/>
    </location>
</feature>
<gene>
    <name evidence="9" type="ORF">A6122_2062</name>
</gene>
<evidence type="ECO:0000256" key="2">
    <source>
        <dbReference type="ARBA" id="ARBA00022448"/>
    </source>
</evidence>
<feature type="transmembrane region" description="Helical" evidence="7">
    <location>
        <begin position="24"/>
        <end position="47"/>
    </location>
</feature>
<keyword evidence="2" id="KW-0813">Transport</keyword>
<keyword evidence="10" id="KW-1185">Reference proteome</keyword>
<dbReference type="Gene3D" id="1.20.1250.20">
    <property type="entry name" value="MFS general substrate transporter like domains"/>
    <property type="match status" value="1"/>
</dbReference>
<evidence type="ECO:0000256" key="4">
    <source>
        <dbReference type="ARBA" id="ARBA00022692"/>
    </source>
</evidence>